<feature type="transmembrane region" description="Helical" evidence="6">
    <location>
        <begin position="248"/>
        <end position="269"/>
    </location>
</feature>
<gene>
    <name evidence="7" type="ordered locus">MXAN_6799</name>
</gene>
<feature type="transmembrane region" description="Helical" evidence="6">
    <location>
        <begin position="222"/>
        <end position="242"/>
    </location>
</feature>
<proteinExistence type="predicted"/>
<dbReference type="InterPro" id="IPR038770">
    <property type="entry name" value="Na+/solute_symporter_sf"/>
</dbReference>
<protein>
    <submittedName>
        <fullName evidence="7">Sodium bile acid symporter family</fullName>
    </submittedName>
</protein>
<evidence type="ECO:0000313" key="7">
    <source>
        <dbReference type="EMBL" id="ABF87662.1"/>
    </source>
</evidence>
<dbReference type="HOGENOM" id="CLU_071291_1_0_7"/>
<feature type="transmembrane region" description="Helical" evidence="6">
    <location>
        <begin position="193"/>
        <end position="210"/>
    </location>
</feature>
<comment type="subcellular location">
    <subcellularLocation>
        <location evidence="1">Membrane</location>
        <topology evidence="1">Multi-pass membrane protein</topology>
    </subcellularLocation>
</comment>
<dbReference type="eggNOG" id="COG0385">
    <property type="taxonomic scope" value="Bacteria"/>
</dbReference>
<dbReference type="TCDB" id="2.A.28.1.10">
    <property type="family name" value="the bile acid:na(+) symporter (bass) family"/>
</dbReference>
<dbReference type="Proteomes" id="UP000002402">
    <property type="component" value="Chromosome"/>
</dbReference>
<dbReference type="OrthoDB" id="5380820at2"/>
<organism evidence="7 8">
    <name type="scientific">Myxococcus xanthus (strain DK1622)</name>
    <dbReference type="NCBI Taxonomy" id="246197"/>
    <lineage>
        <taxon>Bacteria</taxon>
        <taxon>Pseudomonadati</taxon>
        <taxon>Myxococcota</taxon>
        <taxon>Myxococcia</taxon>
        <taxon>Myxococcales</taxon>
        <taxon>Cystobacterineae</taxon>
        <taxon>Myxococcaceae</taxon>
        <taxon>Myxococcus</taxon>
    </lineage>
</organism>
<feature type="transmembrane region" description="Helical" evidence="6">
    <location>
        <begin position="63"/>
        <end position="84"/>
    </location>
</feature>
<evidence type="ECO:0000256" key="5">
    <source>
        <dbReference type="SAM" id="MobiDB-lite"/>
    </source>
</evidence>
<dbReference type="STRING" id="246197.MXAN_6799"/>
<keyword evidence="3 6" id="KW-1133">Transmembrane helix</keyword>
<evidence type="ECO:0000256" key="2">
    <source>
        <dbReference type="ARBA" id="ARBA00022692"/>
    </source>
</evidence>
<dbReference type="EnsemblBacteria" id="ABF87662">
    <property type="protein sequence ID" value="ABF87662"/>
    <property type="gene ID" value="MXAN_6799"/>
</dbReference>
<feature type="transmembrane region" description="Helical" evidence="6">
    <location>
        <begin position="281"/>
        <end position="301"/>
    </location>
</feature>
<feature type="transmembrane region" description="Helical" evidence="6">
    <location>
        <begin position="148"/>
        <end position="173"/>
    </location>
</feature>
<dbReference type="InterPro" id="IPR002657">
    <property type="entry name" value="BilAc:Na_symport/Acr3"/>
</dbReference>
<dbReference type="KEGG" id="mxa:MXAN_6799"/>
<dbReference type="GO" id="GO:0016020">
    <property type="term" value="C:membrane"/>
    <property type="evidence" value="ECO:0007669"/>
    <property type="project" value="UniProtKB-SubCell"/>
</dbReference>
<evidence type="ECO:0000313" key="8">
    <source>
        <dbReference type="Proteomes" id="UP000002402"/>
    </source>
</evidence>
<accession>Q1CXF7</accession>
<dbReference type="PANTHER" id="PTHR10361">
    <property type="entry name" value="SODIUM-BILE ACID COTRANSPORTER"/>
    <property type="match status" value="1"/>
</dbReference>
<sequence length="342" mass="36684">MPHSQPSPPGVSEARPCHAATASRNARTAGRPNVPDEALRAHPPSMDVEVTAALSVRDGVEFAVRHLVVLMGFVLGLAVDVSAVKHAMRLPAYARGLPLILLGVPLLALLVVNLLPLPPIAAGILLLMAVSPGVPSVAVAAYRQRGDLSLTVALSLTLSLAAIVCLPLSLRLLSEFFPAVFKAPTTVQLLERVMLPFLVPLAAGWALRAWRPMLARRLLRPMLWLFKAVFVVAILLLLFISGPRLRDVDGWMVLGMLVMTLGSAILGHVAGAPRPEDRTALALAAVFGNPSIALAVATASYQDLRLTPFLAVYLVLRTLALLPYLLWNKHHLRHGVPHPGRT</sequence>
<evidence type="ECO:0000256" key="3">
    <source>
        <dbReference type="ARBA" id="ARBA00022989"/>
    </source>
</evidence>
<dbReference type="PANTHER" id="PTHR10361:SF28">
    <property type="entry name" value="P3 PROTEIN-RELATED"/>
    <property type="match status" value="1"/>
</dbReference>
<dbReference type="Gene3D" id="1.20.1530.20">
    <property type="match status" value="1"/>
</dbReference>
<reference evidence="7 8" key="1">
    <citation type="journal article" date="2006" name="Proc. Natl. Acad. Sci. U.S.A.">
        <title>Evolution of sensory complexity recorded in a myxobacterial genome.</title>
        <authorList>
            <person name="Goldman B.S."/>
            <person name="Nierman W.C."/>
            <person name="Kaiser D."/>
            <person name="Slater S.C."/>
            <person name="Durkin A.S."/>
            <person name="Eisen J.A."/>
            <person name="Ronning C.M."/>
            <person name="Barbazuk W.B."/>
            <person name="Blanchard M."/>
            <person name="Field C."/>
            <person name="Halling C."/>
            <person name="Hinkle G."/>
            <person name="Iartchuk O."/>
            <person name="Kim H.S."/>
            <person name="Mackenzie C."/>
            <person name="Madupu R."/>
            <person name="Miller N."/>
            <person name="Shvartsbeyn A."/>
            <person name="Sullivan S.A."/>
            <person name="Vaudin M."/>
            <person name="Wiegand R."/>
            <person name="Kaplan H.B."/>
        </authorList>
    </citation>
    <scope>NUCLEOTIDE SEQUENCE [LARGE SCALE GENOMIC DNA]</scope>
    <source>
        <strain evidence="8">DK1622</strain>
    </source>
</reference>
<feature type="region of interest" description="Disordered" evidence="5">
    <location>
        <begin position="1"/>
        <end position="42"/>
    </location>
</feature>
<evidence type="ECO:0000256" key="1">
    <source>
        <dbReference type="ARBA" id="ARBA00004141"/>
    </source>
</evidence>
<feature type="transmembrane region" description="Helical" evidence="6">
    <location>
        <begin position="120"/>
        <end position="141"/>
    </location>
</feature>
<evidence type="ECO:0000256" key="6">
    <source>
        <dbReference type="SAM" id="Phobius"/>
    </source>
</evidence>
<dbReference type="Pfam" id="PF01758">
    <property type="entry name" value="SBF"/>
    <property type="match status" value="1"/>
</dbReference>
<evidence type="ECO:0000256" key="4">
    <source>
        <dbReference type="ARBA" id="ARBA00023136"/>
    </source>
</evidence>
<feature type="transmembrane region" description="Helical" evidence="6">
    <location>
        <begin position="307"/>
        <end position="327"/>
    </location>
</feature>
<dbReference type="EMBL" id="CP000113">
    <property type="protein sequence ID" value="ABF87662.1"/>
    <property type="molecule type" value="Genomic_DNA"/>
</dbReference>
<name>Q1CXF7_MYXXD</name>
<feature type="transmembrane region" description="Helical" evidence="6">
    <location>
        <begin position="96"/>
        <end position="114"/>
    </location>
</feature>
<keyword evidence="2 6" id="KW-0812">Transmembrane</keyword>
<dbReference type="InterPro" id="IPR004710">
    <property type="entry name" value="Bilac:Na_transpt"/>
</dbReference>
<dbReference type="AlphaFoldDB" id="Q1CXF7"/>
<keyword evidence="4 6" id="KW-0472">Membrane</keyword>
<keyword evidence="8" id="KW-1185">Reference proteome</keyword>